<evidence type="ECO:0000313" key="1">
    <source>
        <dbReference type="EMBL" id="TCC52092.1"/>
    </source>
</evidence>
<protein>
    <submittedName>
        <fullName evidence="1">Uncharacterized protein</fullName>
    </submittedName>
</protein>
<accession>A0A4V2M8M9</accession>
<evidence type="ECO:0000313" key="2">
    <source>
        <dbReference type="Proteomes" id="UP000291144"/>
    </source>
</evidence>
<keyword evidence="2" id="KW-1185">Reference proteome</keyword>
<comment type="caution">
    <text evidence="1">The sequence shown here is derived from an EMBL/GenBank/DDBJ whole genome shotgun (WGS) entry which is preliminary data.</text>
</comment>
<sequence>MGKAERRLATAVLRLAPAEPVLAIHVAWSEFTDEPLVNSTVAQLVRPAETVRKNSSPRAVHDLHSFGIMARYAGRRLREQGPPPDPAA</sequence>
<dbReference type="AlphaFoldDB" id="A0A4V2M8M9"/>
<proteinExistence type="predicted"/>
<dbReference type="EMBL" id="SJKB01000021">
    <property type="protein sequence ID" value="TCC52092.1"/>
    <property type="molecule type" value="Genomic_DNA"/>
</dbReference>
<organism evidence="1 2">
    <name type="scientific">Kribbella pittospori</name>
    <dbReference type="NCBI Taxonomy" id="722689"/>
    <lineage>
        <taxon>Bacteria</taxon>
        <taxon>Bacillati</taxon>
        <taxon>Actinomycetota</taxon>
        <taxon>Actinomycetes</taxon>
        <taxon>Propionibacteriales</taxon>
        <taxon>Kribbellaceae</taxon>
        <taxon>Kribbella</taxon>
    </lineage>
</organism>
<reference evidence="1 2" key="1">
    <citation type="submission" date="2019-02" db="EMBL/GenBank/DDBJ databases">
        <title>Kribbella capetownensis sp. nov. and Kribbella speibonae sp. nov., isolated from soil.</title>
        <authorList>
            <person name="Curtis S.M."/>
            <person name="Norton I."/>
            <person name="Everest G.J."/>
            <person name="Meyers P.R."/>
        </authorList>
    </citation>
    <scope>NUCLEOTIDE SEQUENCE [LARGE SCALE GENOMIC DNA]</scope>
    <source>
        <strain evidence="1 2">NRRL B-24813</strain>
    </source>
</reference>
<dbReference type="Proteomes" id="UP000291144">
    <property type="component" value="Unassembled WGS sequence"/>
</dbReference>
<gene>
    <name evidence="1" type="ORF">E0H73_39790</name>
</gene>
<dbReference type="RefSeq" id="WP_131365498.1">
    <property type="nucleotide sequence ID" value="NZ_SJKB01000021.1"/>
</dbReference>
<name>A0A4V2M8M9_9ACTN</name>